<evidence type="ECO:0000256" key="1">
    <source>
        <dbReference type="SAM" id="MobiDB-lite"/>
    </source>
</evidence>
<feature type="transmembrane region" description="Helical" evidence="2">
    <location>
        <begin position="12"/>
        <end position="32"/>
    </location>
</feature>
<keyword evidence="2" id="KW-0812">Transmembrane</keyword>
<protein>
    <submittedName>
        <fullName evidence="3">Uncharacterized protein</fullName>
    </submittedName>
</protein>
<evidence type="ECO:0000313" key="3">
    <source>
        <dbReference type="EMBL" id="ETO35920.1"/>
    </source>
</evidence>
<comment type="caution">
    <text evidence="3">The sequence shown here is derived from an EMBL/GenBank/DDBJ whole genome shotgun (WGS) entry which is preliminary data.</text>
</comment>
<keyword evidence="4" id="KW-1185">Reference proteome</keyword>
<feature type="compositionally biased region" description="Basic and acidic residues" evidence="1">
    <location>
        <begin position="137"/>
        <end position="153"/>
    </location>
</feature>
<evidence type="ECO:0000256" key="2">
    <source>
        <dbReference type="SAM" id="Phobius"/>
    </source>
</evidence>
<evidence type="ECO:0000313" key="4">
    <source>
        <dbReference type="Proteomes" id="UP000023152"/>
    </source>
</evidence>
<sequence>NRARFLFFTVNFVFYHFFFAINSQHNFCGVFFKKKKKKKSAHELVTRVTESLDYPGYVAEQNWKKLTDEHLTTLPQLHAMDKNDWKNLGFSDEFITAITNELNVMLERDQSQHTKTTHKTSESKRRPKQASSTSTDSDTKHKDQQKKANEKENKKRSKQQEQSNEQFESEHDSMAEEHNQEEEVATAKRKSMKYKFENCIFIFMFEFNYKYDFFLKLLQILNTNLACCTWKKSTHDHKFVKLKYEKTTNLDKRRNINKNITKKDSNSESYTVVISSIPDCA</sequence>
<feature type="region of interest" description="Disordered" evidence="1">
    <location>
        <begin position="106"/>
        <end position="184"/>
    </location>
</feature>
<feature type="compositionally biased region" description="Basic and acidic residues" evidence="1">
    <location>
        <begin position="168"/>
        <end position="178"/>
    </location>
</feature>
<reference evidence="3 4" key="1">
    <citation type="journal article" date="2013" name="Curr. Biol.">
        <title>The Genome of the Foraminiferan Reticulomyxa filosa.</title>
        <authorList>
            <person name="Glockner G."/>
            <person name="Hulsmann N."/>
            <person name="Schleicher M."/>
            <person name="Noegel A.A."/>
            <person name="Eichinger L."/>
            <person name="Gallinger C."/>
            <person name="Pawlowski J."/>
            <person name="Sierra R."/>
            <person name="Euteneuer U."/>
            <person name="Pillet L."/>
            <person name="Moustafa A."/>
            <person name="Platzer M."/>
            <person name="Groth M."/>
            <person name="Szafranski K."/>
            <person name="Schliwa M."/>
        </authorList>
    </citation>
    <scope>NUCLEOTIDE SEQUENCE [LARGE SCALE GENOMIC DNA]</scope>
</reference>
<dbReference type="AlphaFoldDB" id="X6PBP9"/>
<feature type="non-terminal residue" evidence="3">
    <location>
        <position position="1"/>
    </location>
</feature>
<dbReference type="EMBL" id="ASPP01001167">
    <property type="protein sequence ID" value="ETO35920.1"/>
    <property type="molecule type" value="Genomic_DNA"/>
</dbReference>
<proteinExistence type="predicted"/>
<accession>X6PBP9</accession>
<organism evidence="3 4">
    <name type="scientific">Reticulomyxa filosa</name>
    <dbReference type="NCBI Taxonomy" id="46433"/>
    <lineage>
        <taxon>Eukaryota</taxon>
        <taxon>Sar</taxon>
        <taxon>Rhizaria</taxon>
        <taxon>Retaria</taxon>
        <taxon>Foraminifera</taxon>
        <taxon>Monothalamids</taxon>
        <taxon>Reticulomyxidae</taxon>
        <taxon>Reticulomyxa</taxon>
    </lineage>
</organism>
<gene>
    <name evidence="3" type="ORF">RFI_01144</name>
</gene>
<keyword evidence="2" id="KW-0472">Membrane</keyword>
<dbReference type="Proteomes" id="UP000023152">
    <property type="component" value="Unassembled WGS sequence"/>
</dbReference>
<keyword evidence="2" id="KW-1133">Transmembrane helix</keyword>
<name>X6PBP9_RETFI</name>